<reference evidence="1 2" key="1">
    <citation type="journal article" date="2007" name="PLoS Genet.">
        <title>Patterns and implications of gene gain and loss in the evolution of Prochlorococcus.</title>
        <authorList>
            <person name="Kettler G.C."/>
            <person name="Martiny A.C."/>
            <person name="Huang K."/>
            <person name="Zucker J."/>
            <person name="Coleman M.L."/>
            <person name="Rodrigue S."/>
            <person name="Chen F."/>
            <person name="Lapidus A."/>
            <person name="Ferriera S."/>
            <person name="Johnson J."/>
            <person name="Steglich C."/>
            <person name="Church G.M."/>
            <person name="Richardson P."/>
            <person name="Chisholm S.W."/>
        </authorList>
    </citation>
    <scope>NUCLEOTIDE SEQUENCE [LARGE SCALE GENOMIC DNA]</scope>
    <source>
        <strain evidence="1 2">MIT 9303</strain>
    </source>
</reference>
<protein>
    <recommendedName>
        <fullName evidence="3">DUF3370 domain-containing protein</fullName>
    </recommendedName>
</protein>
<dbReference type="Proteomes" id="UP000002274">
    <property type="component" value="Chromosome"/>
</dbReference>
<dbReference type="KEGG" id="pmf:P9303_08961"/>
<proteinExistence type="predicted"/>
<name>A2C837_PROM3</name>
<evidence type="ECO:0008006" key="3">
    <source>
        <dbReference type="Google" id="ProtNLM"/>
    </source>
</evidence>
<evidence type="ECO:0000313" key="1">
    <source>
        <dbReference type="EMBL" id="ABM77647.1"/>
    </source>
</evidence>
<sequence length="472" mass="51000">MKIRALLSVALFTVFGAVIYTPALISAPTVKQRQQQVRPLPGELDKVLMVNDNNPELITGEGILISTFPTKNTQSSSAKAHKNNLAVPLDGRFDLFSHHVYAGLPDHLESTLWLAVLAQPLGEEPVQLTLLKGSTSLSQATEAGQTAAPFLPLPKMIAETTTPIAAGPGSRVAGDLLRGERAQELPERWELLPGSPSALLVLPIPVAGLDPLLNGRNLQMRLHSSGPISLATVAAYGNPKAAPPLSRWIELLESGELSPKEHHPTPRGSRGKIVYSRVSGIQLGSTWKTTLTDPGSTLLSAINTPISWPISSLERGSLGTDQVQTAELQAHYDNTAWAAHGNYGVEYDLTLPLHNGSQQEKSFLLTLESPLKKDNNNTSLDFRVSASGPVMYRGLIEVSGLDSESSRPMGRRRFHLVLRQGQMGPDIGRISLKPGETRDVRIRLIYPADATPPQVLTLLPVKQSKTTPDINP</sequence>
<gene>
    <name evidence="1" type="ordered locus">P9303_08961</name>
</gene>
<dbReference type="STRING" id="59922.P9303_08961"/>
<dbReference type="HOGENOM" id="CLU_029327_0_0_3"/>
<dbReference type="AlphaFoldDB" id="A2C837"/>
<organism evidence="1 2">
    <name type="scientific">Prochlorococcus marinus (strain MIT 9303)</name>
    <dbReference type="NCBI Taxonomy" id="59922"/>
    <lineage>
        <taxon>Bacteria</taxon>
        <taxon>Bacillati</taxon>
        <taxon>Cyanobacteriota</taxon>
        <taxon>Cyanophyceae</taxon>
        <taxon>Synechococcales</taxon>
        <taxon>Prochlorococcaceae</taxon>
        <taxon>Prochlorococcus</taxon>
    </lineage>
</organism>
<accession>A2C837</accession>
<dbReference type="Pfam" id="PF11850">
    <property type="entry name" value="DUF3370"/>
    <property type="match status" value="1"/>
</dbReference>
<dbReference type="EMBL" id="CP000554">
    <property type="protein sequence ID" value="ABM77647.1"/>
    <property type="molecule type" value="Genomic_DNA"/>
</dbReference>
<evidence type="ECO:0000313" key="2">
    <source>
        <dbReference type="Proteomes" id="UP000002274"/>
    </source>
</evidence>
<dbReference type="RefSeq" id="WP_011825554.1">
    <property type="nucleotide sequence ID" value="NC_008820.1"/>
</dbReference>
<dbReference type="InterPro" id="IPR021801">
    <property type="entry name" value="DUF3370"/>
</dbReference>
<dbReference type="BioCyc" id="PMAR59922:G1G80-809-MONOMER"/>